<evidence type="ECO:0000256" key="3">
    <source>
        <dbReference type="SAM" id="SignalP"/>
    </source>
</evidence>
<feature type="transmembrane region" description="Helical" evidence="2">
    <location>
        <begin position="390"/>
        <end position="413"/>
    </location>
</feature>
<feature type="region of interest" description="Disordered" evidence="1">
    <location>
        <begin position="712"/>
        <end position="735"/>
    </location>
</feature>
<gene>
    <name evidence="4" type="primary">Contig1630.g64</name>
    <name evidence="4" type="ORF">STYLEM_14591</name>
</gene>
<proteinExistence type="predicted"/>
<evidence type="ECO:0000256" key="2">
    <source>
        <dbReference type="SAM" id="Phobius"/>
    </source>
</evidence>
<dbReference type="Proteomes" id="UP000039865">
    <property type="component" value="Unassembled WGS sequence"/>
</dbReference>
<feature type="compositionally biased region" description="Basic residues" evidence="1">
    <location>
        <begin position="725"/>
        <end position="735"/>
    </location>
</feature>
<feature type="transmembrane region" description="Helical" evidence="2">
    <location>
        <begin position="560"/>
        <end position="583"/>
    </location>
</feature>
<feature type="chain" id="PRO_5001729659" description="Acyltransferase 3 domain-containing protein" evidence="3">
    <location>
        <begin position="21"/>
        <end position="843"/>
    </location>
</feature>
<feature type="transmembrane region" description="Helical" evidence="2">
    <location>
        <begin position="244"/>
        <end position="263"/>
    </location>
</feature>
<keyword evidence="2" id="KW-1133">Transmembrane helix</keyword>
<feature type="signal peptide" evidence="3">
    <location>
        <begin position="1"/>
        <end position="20"/>
    </location>
</feature>
<evidence type="ECO:0000313" key="5">
    <source>
        <dbReference type="Proteomes" id="UP000039865"/>
    </source>
</evidence>
<feature type="compositionally biased region" description="Polar residues" evidence="1">
    <location>
        <begin position="712"/>
        <end position="721"/>
    </location>
</feature>
<feature type="transmembrane region" description="Helical" evidence="2">
    <location>
        <begin position="604"/>
        <end position="621"/>
    </location>
</feature>
<accession>A0A078AWA0</accession>
<keyword evidence="3" id="KW-0732">Signal</keyword>
<feature type="transmembrane region" description="Helical" evidence="2">
    <location>
        <begin position="633"/>
        <end position="656"/>
    </location>
</feature>
<dbReference type="PANTHER" id="PTHR11161">
    <property type="entry name" value="O-ACYLTRANSFERASE"/>
    <property type="match status" value="1"/>
</dbReference>
<dbReference type="EMBL" id="CCKQ01013800">
    <property type="protein sequence ID" value="CDW85512.1"/>
    <property type="molecule type" value="Genomic_DNA"/>
</dbReference>
<evidence type="ECO:0008006" key="6">
    <source>
        <dbReference type="Google" id="ProtNLM"/>
    </source>
</evidence>
<feature type="transmembrane region" description="Helical" evidence="2">
    <location>
        <begin position="318"/>
        <end position="347"/>
    </location>
</feature>
<feature type="transmembrane region" description="Helical" evidence="2">
    <location>
        <begin position="510"/>
        <end position="529"/>
    </location>
</feature>
<organism evidence="4 5">
    <name type="scientific">Stylonychia lemnae</name>
    <name type="common">Ciliate</name>
    <dbReference type="NCBI Taxonomy" id="5949"/>
    <lineage>
        <taxon>Eukaryota</taxon>
        <taxon>Sar</taxon>
        <taxon>Alveolata</taxon>
        <taxon>Ciliophora</taxon>
        <taxon>Intramacronucleata</taxon>
        <taxon>Spirotrichea</taxon>
        <taxon>Stichotrichia</taxon>
        <taxon>Sporadotrichida</taxon>
        <taxon>Oxytrichidae</taxon>
        <taxon>Stylonychinae</taxon>
        <taxon>Stylonychia</taxon>
    </lineage>
</organism>
<name>A0A078AWA0_STYLE</name>
<keyword evidence="2" id="KW-0812">Transmembrane</keyword>
<sequence length="843" mass="97837">MKIHVYGLITSSLALKLANCSTIEENKSCKAALFGTMINGDIFFDNFGASGKYLNELGSYSFCEQASNNSYYYSLQILETVEPINYYMVGKCMMKECPTEYIKVFDQIAYLSPLSEKMNQAVSNSYKKPSDDLQQLQDSFAPGYYVMWGLFISTILLSILGVLVQYTSFGDIQNKSHNFQVKFSEKEGKQQYIELLSQIDRLILNRKKIWAIFLLCFSIPRNLTSLFYDLDNAKKVSYMRALKVFGFIWISFNFVLGIAFKAFPQNQGDYPEVTTNFFSVILLQGQIYGFGLFYFYSGFHHMYENLICIYVKRQNFNVVIFAIRTIIMFFLSMVLITSIMVAFFPFLGSGPLYAFMSEQIFINTCKKYWWTNLLLINNFYPWNLSDQCGLALTFFSNDVQMVLTLIPLYLYLYKNTYRKVFIISFLIIAFGASFIPTFYYTFTKKVNSFPNIDTKMAQEILSRLFYRIPLFLCGIALAILKFEYKYVDKLNDGSFPFHKKFLINLKQKKYCYAILYTVGFSLILFPLLIQLSNVACVDQSPVPDMTFKALNYCWPPLVSAFYNVLCQPMFFTGIILVIIPSMINLSDILRPLVSSHLFQILEELTYSAYLLHFVIVSWYFASREQDIILTLSYLFQIGIASAMFSYLISIPFYVLCERPCRNFIDLILFPKNTIFKKVKDVDDEETDEETEDDDINEVKIDTNFNKSLFLSTQDQTTSPSDFSLKRKARESKRSRQFTMKQDNKCRFCQGEDRNCTCNCMTTKKKCECANKSSFQSQSVYKSSGLNQRLQSKNTLNSEGRYSNTKRDNPYQLVTSQSQHQLLSKLSSQEYDKKRVSFDVNNLK</sequence>
<dbReference type="InParanoid" id="A0A078AWA0"/>
<dbReference type="OrthoDB" id="10265389at2759"/>
<dbReference type="InterPro" id="IPR052728">
    <property type="entry name" value="O2_lipid_transport_reg"/>
</dbReference>
<dbReference type="AlphaFoldDB" id="A0A078AWA0"/>
<dbReference type="PANTHER" id="PTHR11161:SF0">
    <property type="entry name" value="O-ACYLTRANSFERASE LIKE PROTEIN"/>
    <property type="match status" value="1"/>
</dbReference>
<keyword evidence="2" id="KW-0472">Membrane</keyword>
<feature type="transmembrane region" description="Helical" evidence="2">
    <location>
        <begin position="145"/>
        <end position="166"/>
    </location>
</feature>
<keyword evidence="5" id="KW-1185">Reference proteome</keyword>
<reference evidence="4 5" key="1">
    <citation type="submission" date="2014-06" db="EMBL/GenBank/DDBJ databases">
        <authorList>
            <person name="Swart Estienne"/>
        </authorList>
    </citation>
    <scope>NUCLEOTIDE SEQUENCE [LARGE SCALE GENOMIC DNA]</scope>
    <source>
        <strain evidence="4 5">130c</strain>
    </source>
</reference>
<protein>
    <recommendedName>
        <fullName evidence="6">Acyltransferase 3 domain-containing protein</fullName>
    </recommendedName>
</protein>
<feature type="transmembrane region" description="Helical" evidence="2">
    <location>
        <begin position="460"/>
        <end position="480"/>
    </location>
</feature>
<evidence type="ECO:0000313" key="4">
    <source>
        <dbReference type="EMBL" id="CDW85512.1"/>
    </source>
</evidence>
<feature type="region of interest" description="Disordered" evidence="1">
    <location>
        <begin position="781"/>
        <end position="808"/>
    </location>
</feature>
<feature type="transmembrane region" description="Helical" evidence="2">
    <location>
        <begin position="275"/>
        <end position="297"/>
    </location>
</feature>
<feature type="compositionally biased region" description="Polar residues" evidence="1">
    <location>
        <begin position="784"/>
        <end position="802"/>
    </location>
</feature>
<feature type="transmembrane region" description="Helical" evidence="2">
    <location>
        <begin position="420"/>
        <end position="440"/>
    </location>
</feature>
<evidence type="ECO:0000256" key="1">
    <source>
        <dbReference type="SAM" id="MobiDB-lite"/>
    </source>
</evidence>